<name>A0A4V2JDY5_9HYPH</name>
<keyword evidence="5" id="KW-1185">Reference proteome</keyword>
<dbReference type="Gene3D" id="2.150.10.10">
    <property type="entry name" value="Serralysin-like metalloprotease, C-terminal"/>
    <property type="match status" value="3"/>
</dbReference>
<evidence type="ECO:0000256" key="2">
    <source>
        <dbReference type="ARBA" id="ARBA00022525"/>
    </source>
</evidence>
<evidence type="ECO:0000313" key="5">
    <source>
        <dbReference type="Proteomes" id="UP000291613"/>
    </source>
</evidence>
<feature type="compositionally biased region" description="Gly residues" evidence="3">
    <location>
        <begin position="206"/>
        <end position="217"/>
    </location>
</feature>
<dbReference type="GO" id="GO:0005509">
    <property type="term" value="F:calcium ion binding"/>
    <property type="evidence" value="ECO:0007669"/>
    <property type="project" value="InterPro"/>
</dbReference>
<evidence type="ECO:0000256" key="3">
    <source>
        <dbReference type="SAM" id="MobiDB-lite"/>
    </source>
</evidence>
<accession>A0A4V2JDY5</accession>
<dbReference type="AlphaFoldDB" id="A0A4V2JDY5"/>
<protein>
    <submittedName>
        <fullName evidence="4">Calcium-binding protein</fullName>
    </submittedName>
</protein>
<reference evidence="4 5" key="1">
    <citation type="submission" date="2019-02" db="EMBL/GenBank/DDBJ databases">
        <title>Hansschlegelia quercus sp. nov., a novel methylotrophic bacterium from buds of oak (Quercus robur L.).</title>
        <authorList>
            <person name="Agafonova N.V."/>
            <person name="Kaparullina E.N."/>
            <person name="Grouzdev D.S."/>
            <person name="Doronina N.V."/>
        </authorList>
    </citation>
    <scope>NUCLEOTIDE SEQUENCE [LARGE SCALE GENOMIC DNA]</scope>
    <source>
        <strain evidence="4 5">Dub</strain>
    </source>
</reference>
<feature type="region of interest" description="Disordered" evidence="3">
    <location>
        <begin position="180"/>
        <end position="219"/>
    </location>
</feature>
<evidence type="ECO:0000256" key="1">
    <source>
        <dbReference type="ARBA" id="ARBA00004613"/>
    </source>
</evidence>
<keyword evidence="2" id="KW-0964">Secreted</keyword>
<dbReference type="InterPro" id="IPR050557">
    <property type="entry name" value="RTX_toxin/Mannuronan_C5-epim"/>
</dbReference>
<dbReference type="PANTHER" id="PTHR38340:SF1">
    <property type="entry name" value="S-LAYER PROTEIN"/>
    <property type="match status" value="1"/>
</dbReference>
<dbReference type="PANTHER" id="PTHR38340">
    <property type="entry name" value="S-LAYER PROTEIN"/>
    <property type="match status" value="1"/>
</dbReference>
<comment type="subcellular location">
    <subcellularLocation>
        <location evidence="1">Secreted</location>
    </subcellularLocation>
</comment>
<dbReference type="Proteomes" id="UP000291613">
    <property type="component" value="Unassembled WGS sequence"/>
</dbReference>
<gene>
    <name evidence="4" type="ORF">EYR15_11960</name>
</gene>
<dbReference type="GO" id="GO:0005576">
    <property type="term" value="C:extracellular region"/>
    <property type="evidence" value="ECO:0007669"/>
    <property type="project" value="UniProtKB-SubCell"/>
</dbReference>
<dbReference type="InterPro" id="IPR011049">
    <property type="entry name" value="Serralysin-like_metalloprot_C"/>
</dbReference>
<comment type="caution">
    <text evidence="4">The sequence shown here is derived from an EMBL/GenBank/DDBJ whole genome shotgun (WGS) entry which is preliminary data.</text>
</comment>
<dbReference type="Pfam" id="PF00353">
    <property type="entry name" value="HemolysinCabind"/>
    <property type="match status" value="4"/>
</dbReference>
<dbReference type="InterPro" id="IPR001343">
    <property type="entry name" value="Hemolysn_Ca-bd"/>
</dbReference>
<dbReference type="PRINTS" id="PR00313">
    <property type="entry name" value="CABNDNGRPT"/>
</dbReference>
<dbReference type="EMBL" id="SIUB01000005">
    <property type="protein sequence ID" value="TBN52539.1"/>
    <property type="molecule type" value="Genomic_DNA"/>
</dbReference>
<proteinExistence type="predicted"/>
<sequence length="370" mass="37205">MAVVTVTDEAVNGLSVEQFIDPDAALDSTSATAVRLSSDDGYDLVLRGTGFAFDSDDAPTAGVITGVFLYNPSGEIVGQIDGISTSLETYYDEVAVGNHVHSWVSDLLAGADTLSGGAADDDLAGYAGNDRLYGYGGDDRLDGGAGNDRVYGGAGADLIYGWTGDDKLYGESGNDRLYGESGNDGISAGSGNDVVEGGAGNDSINGGSGADRLGGGDGADRIVGGTGRDVIYGDAGNDRLAGQSGADTIDGGSGDDRISGGAGSDRLTGGSGADVFVFASAAEGGDRITDFRHGTDHLEFAAAGFAGLTTNFSLVVNDDPHATAATGSFLFDTSSHRLYYDADGSGAGGEAFIAVLDHVSTLSKGDFLIV</sequence>
<dbReference type="InterPro" id="IPR018511">
    <property type="entry name" value="Hemolysin-typ_Ca-bd_CS"/>
</dbReference>
<feature type="region of interest" description="Disordered" evidence="3">
    <location>
        <begin position="234"/>
        <end position="265"/>
    </location>
</feature>
<dbReference type="PROSITE" id="PS00330">
    <property type="entry name" value="HEMOLYSIN_CALCIUM"/>
    <property type="match status" value="3"/>
</dbReference>
<dbReference type="OrthoDB" id="9809583at2"/>
<evidence type="ECO:0000313" key="4">
    <source>
        <dbReference type="EMBL" id="TBN52539.1"/>
    </source>
</evidence>
<dbReference type="RefSeq" id="WP_131003771.1">
    <property type="nucleotide sequence ID" value="NZ_JBHSZR010000013.1"/>
</dbReference>
<dbReference type="SUPFAM" id="SSF51120">
    <property type="entry name" value="beta-Roll"/>
    <property type="match status" value="2"/>
</dbReference>
<organism evidence="4 5">
    <name type="scientific">Hansschlegelia quercus</name>
    <dbReference type="NCBI Taxonomy" id="2528245"/>
    <lineage>
        <taxon>Bacteria</taxon>
        <taxon>Pseudomonadati</taxon>
        <taxon>Pseudomonadota</taxon>
        <taxon>Alphaproteobacteria</taxon>
        <taxon>Hyphomicrobiales</taxon>
        <taxon>Methylopilaceae</taxon>
        <taxon>Hansschlegelia</taxon>
    </lineage>
</organism>